<evidence type="ECO:0000313" key="2">
    <source>
        <dbReference type="Proteomes" id="UP000515312"/>
    </source>
</evidence>
<evidence type="ECO:0000313" key="1">
    <source>
        <dbReference type="EMBL" id="QNI33219.1"/>
    </source>
</evidence>
<proteinExistence type="predicted"/>
<name>A0A7G8BKZ9_9BACT</name>
<keyword evidence="2" id="KW-1185">Reference proteome</keyword>
<dbReference type="EMBL" id="CP060394">
    <property type="protein sequence ID" value="QNI33219.1"/>
    <property type="molecule type" value="Genomic_DNA"/>
</dbReference>
<dbReference type="KEGG" id="adin:H7849_04420"/>
<protein>
    <submittedName>
        <fullName evidence="1">Uncharacterized protein</fullName>
    </submittedName>
</protein>
<dbReference type="AlphaFoldDB" id="A0A7G8BKZ9"/>
<reference evidence="1 2" key="1">
    <citation type="submission" date="2020-08" db="EMBL/GenBank/DDBJ databases">
        <title>Edaphobacter telluris sp. nov. and Acidobacterium dinghuensis sp. nov., two acidobacteria isolated from forest soil.</title>
        <authorList>
            <person name="Fu J."/>
            <person name="Qiu L."/>
        </authorList>
    </citation>
    <scope>NUCLEOTIDE SEQUENCE [LARGE SCALE GENOMIC DNA]</scope>
    <source>
        <strain evidence="1">4Y35</strain>
    </source>
</reference>
<accession>A0A7G8BKZ9</accession>
<dbReference type="RefSeq" id="WP_186744464.1">
    <property type="nucleotide sequence ID" value="NZ_CP060394.1"/>
</dbReference>
<sequence length="47" mass="5302">MKTRASQADYVSSPLDFVGDHPAINFINTLRMKGSELIDTWQTDVMT</sequence>
<dbReference type="Proteomes" id="UP000515312">
    <property type="component" value="Chromosome"/>
</dbReference>
<gene>
    <name evidence="1" type="ORF">H7849_04420</name>
</gene>
<organism evidence="1 2">
    <name type="scientific">Alloacidobacterium dinghuense</name>
    <dbReference type="NCBI Taxonomy" id="2763107"/>
    <lineage>
        <taxon>Bacteria</taxon>
        <taxon>Pseudomonadati</taxon>
        <taxon>Acidobacteriota</taxon>
        <taxon>Terriglobia</taxon>
        <taxon>Terriglobales</taxon>
        <taxon>Acidobacteriaceae</taxon>
        <taxon>Alloacidobacterium</taxon>
    </lineage>
</organism>